<dbReference type="HOGENOM" id="CLU_2268840_0_0_1"/>
<evidence type="ECO:0000313" key="1">
    <source>
        <dbReference type="EMBL" id="CCA17106.1"/>
    </source>
</evidence>
<reference evidence="1" key="1">
    <citation type="journal article" date="2011" name="PLoS Biol.">
        <title>Gene gain and loss during evolution of obligate parasitism in the white rust pathogen of Arabidopsis thaliana.</title>
        <authorList>
            <person name="Kemen E."/>
            <person name="Gardiner A."/>
            <person name="Schultz-Larsen T."/>
            <person name="Kemen A.C."/>
            <person name="Balmuth A.L."/>
            <person name="Robert-Seilaniantz A."/>
            <person name="Bailey K."/>
            <person name="Holub E."/>
            <person name="Studholme D.J."/>
            <person name="Maclean D."/>
            <person name="Jones J.D."/>
        </authorList>
    </citation>
    <scope>NUCLEOTIDE SEQUENCE</scope>
</reference>
<dbReference type="AlphaFoldDB" id="F0W7K5"/>
<sequence>MEYFKERDYFGIGEGEGELVSKWKRFQQKWLKRKQSKGSDTKRSKFSKYVYGFAVFEYNLKSKTEKVLYYFYEKKNGVYALREEAQVIKDGEIKKAQFGWMES</sequence>
<protein>
    <submittedName>
        <fullName evidence="1">AlNc14C30G2811 protein</fullName>
    </submittedName>
</protein>
<reference evidence="1" key="2">
    <citation type="submission" date="2011-02" db="EMBL/GenBank/DDBJ databases">
        <authorList>
            <person name="MacLean D."/>
        </authorList>
    </citation>
    <scope>NUCLEOTIDE SEQUENCE</scope>
</reference>
<proteinExistence type="predicted"/>
<gene>
    <name evidence="1" type="primary">AlNc14C30G2811</name>
    <name evidence="1" type="ORF">ALNC14_032490</name>
</gene>
<name>F0W7K5_9STRA</name>
<dbReference type="EMBL" id="FR824075">
    <property type="protein sequence ID" value="CCA17106.1"/>
    <property type="molecule type" value="Genomic_DNA"/>
</dbReference>
<accession>F0W7K5</accession>
<organism evidence="1">
    <name type="scientific">Albugo laibachii Nc14</name>
    <dbReference type="NCBI Taxonomy" id="890382"/>
    <lineage>
        <taxon>Eukaryota</taxon>
        <taxon>Sar</taxon>
        <taxon>Stramenopiles</taxon>
        <taxon>Oomycota</taxon>
        <taxon>Peronosporomycetes</taxon>
        <taxon>Albuginales</taxon>
        <taxon>Albuginaceae</taxon>
        <taxon>Albugo</taxon>
    </lineage>
</organism>